<dbReference type="SUPFAM" id="SSF52402">
    <property type="entry name" value="Adenine nucleotide alpha hydrolases-like"/>
    <property type="match status" value="1"/>
</dbReference>
<feature type="domain" description="UspA" evidence="2">
    <location>
        <begin position="2"/>
        <end position="131"/>
    </location>
</feature>
<dbReference type="InterPro" id="IPR006016">
    <property type="entry name" value="UspA"/>
</dbReference>
<keyword evidence="4" id="KW-1185">Reference proteome</keyword>
<dbReference type="Gene3D" id="3.40.50.620">
    <property type="entry name" value="HUPs"/>
    <property type="match status" value="1"/>
</dbReference>
<protein>
    <submittedName>
        <fullName evidence="3">Nucleotide-binding universal stress UspA family protein</fullName>
    </submittedName>
</protein>
<dbReference type="InterPro" id="IPR014729">
    <property type="entry name" value="Rossmann-like_a/b/a_fold"/>
</dbReference>
<dbReference type="InterPro" id="IPR006015">
    <property type="entry name" value="Universal_stress_UspA"/>
</dbReference>
<dbReference type="EMBL" id="QUNO01000019">
    <property type="protein sequence ID" value="REH34798.1"/>
    <property type="molecule type" value="Genomic_DNA"/>
</dbReference>
<dbReference type="CDD" id="cd00293">
    <property type="entry name" value="USP-like"/>
    <property type="match status" value="1"/>
</dbReference>
<evidence type="ECO:0000259" key="2">
    <source>
        <dbReference type="Pfam" id="PF00582"/>
    </source>
</evidence>
<dbReference type="OrthoDB" id="5244367at2"/>
<organism evidence="3 4">
    <name type="scientific">Kutzneria buriramensis</name>
    <dbReference type="NCBI Taxonomy" id="1045776"/>
    <lineage>
        <taxon>Bacteria</taxon>
        <taxon>Bacillati</taxon>
        <taxon>Actinomycetota</taxon>
        <taxon>Actinomycetes</taxon>
        <taxon>Pseudonocardiales</taxon>
        <taxon>Pseudonocardiaceae</taxon>
        <taxon>Kutzneria</taxon>
    </lineage>
</organism>
<evidence type="ECO:0000313" key="3">
    <source>
        <dbReference type="EMBL" id="REH34798.1"/>
    </source>
</evidence>
<proteinExistence type="inferred from homology"/>
<dbReference type="PANTHER" id="PTHR46553:SF3">
    <property type="entry name" value="ADENINE NUCLEOTIDE ALPHA HYDROLASES-LIKE SUPERFAMILY PROTEIN"/>
    <property type="match status" value="1"/>
</dbReference>
<comment type="caution">
    <text evidence="3">The sequence shown here is derived from an EMBL/GenBank/DDBJ whole genome shotgun (WGS) entry which is preliminary data.</text>
</comment>
<reference evidence="3 4" key="1">
    <citation type="submission" date="2018-08" db="EMBL/GenBank/DDBJ databases">
        <title>Genomic Encyclopedia of Archaeal and Bacterial Type Strains, Phase II (KMG-II): from individual species to whole genera.</title>
        <authorList>
            <person name="Goeker M."/>
        </authorList>
    </citation>
    <scope>NUCLEOTIDE SEQUENCE [LARGE SCALE GENOMIC DNA]</scope>
    <source>
        <strain evidence="3 4">DSM 45791</strain>
    </source>
</reference>
<evidence type="ECO:0000256" key="1">
    <source>
        <dbReference type="ARBA" id="ARBA00008791"/>
    </source>
</evidence>
<dbReference type="AlphaFoldDB" id="A0A3E0GXX2"/>
<dbReference type="PANTHER" id="PTHR46553">
    <property type="entry name" value="ADENINE NUCLEOTIDE ALPHA HYDROLASES-LIKE SUPERFAMILY PROTEIN"/>
    <property type="match status" value="1"/>
</dbReference>
<sequence length="135" mass="14456">MIVVGIDGTEVSKNALEWAVREGAVRQTSVHVVHAWRYDPMTDLLPSQQIKEDSTELLAREVALVTGTPRTDNVSYSSVQGDAARVLHEVSEGADMLVLGSHQRNALGEVLLGSVSRECVRHATCPVVVVPAAGS</sequence>
<name>A0A3E0GXX2_9PSEU</name>
<dbReference type="RefSeq" id="WP_147328847.1">
    <property type="nucleotide sequence ID" value="NZ_CP144375.1"/>
</dbReference>
<dbReference type="Proteomes" id="UP000256269">
    <property type="component" value="Unassembled WGS sequence"/>
</dbReference>
<dbReference type="PRINTS" id="PR01438">
    <property type="entry name" value="UNVRSLSTRESS"/>
</dbReference>
<accession>A0A3E0GXX2</accession>
<evidence type="ECO:0000313" key="4">
    <source>
        <dbReference type="Proteomes" id="UP000256269"/>
    </source>
</evidence>
<comment type="similarity">
    <text evidence="1">Belongs to the universal stress protein A family.</text>
</comment>
<gene>
    <name evidence="3" type="ORF">BCF44_11974</name>
</gene>
<dbReference type="Pfam" id="PF00582">
    <property type="entry name" value="Usp"/>
    <property type="match status" value="1"/>
</dbReference>